<proteinExistence type="predicted"/>
<feature type="signal peptide" evidence="1">
    <location>
        <begin position="1"/>
        <end position="28"/>
    </location>
</feature>
<feature type="chain" id="PRO_5019738530" evidence="1">
    <location>
        <begin position="29"/>
        <end position="85"/>
    </location>
</feature>
<gene>
    <name evidence="2" type="ORF">C8E97_2244</name>
</gene>
<protein>
    <submittedName>
        <fullName evidence="2">Uncharacterized protein</fullName>
    </submittedName>
</protein>
<name>A0A495VZ60_9PSEU</name>
<accession>A0A495VZ60</accession>
<keyword evidence="1" id="KW-0732">Signal</keyword>
<dbReference type="Proteomes" id="UP000282084">
    <property type="component" value="Unassembled WGS sequence"/>
</dbReference>
<sequence length="85" mass="9169">MKALLSRSSVVGIALVVAGALLPQAASAATTPRGFGDCMDIAVENDADVWVAHHACDSDSLVTCYRIFRDAYGRQEWALRACRTR</sequence>
<reference evidence="2 3" key="1">
    <citation type="submission" date="2018-10" db="EMBL/GenBank/DDBJ databases">
        <title>Sequencing the genomes of 1000 actinobacteria strains.</title>
        <authorList>
            <person name="Klenk H.-P."/>
        </authorList>
    </citation>
    <scope>NUCLEOTIDE SEQUENCE [LARGE SCALE GENOMIC DNA]</scope>
    <source>
        <strain evidence="2 3">DSM 43800</strain>
    </source>
</reference>
<evidence type="ECO:0000313" key="2">
    <source>
        <dbReference type="EMBL" id="RKT53665.1"/>
    </source>
</evidence>
<dbReference type="EMBL" id="RBXO01000001">
    <property type="protein sequence ID" value="RKT53665.1"/>
    <property type="molecule type" value="Genomic_DNA"/>
</dbReference>
<dbReference type="AlphaFoldDB" id="A0A495VZ60"/>
<keyword evidence="3" id="KW-1185">Reference proteome</keyword>
<comment type="caution">
    <text evidence="2">The sequence shown here is derived from an EMBL/GenBank/DDBJ whole genome shotgun (WGS) entry which is preliminary data.</text>
</comment>
<evidence type="ECO:0000313" key="3">
    <source>
        <dbReference type="Proteomes" id="UP000282084"/>
    </source>
</evidence>
<organism evidence="2 3">
    <name type="scientific">Saccharothrix australiensis</name>
    <dbReference type="NCBI Taxonomy" id="2072"/>
    <lineage>
        <taxon>Bacteria</taxon>
        <taxon>Bacillati</taxon>
        <taxon>Actinomycetota</taxon>
        <taxon>Actinomycetes</taxon>
        <taxon>Pseudonocardiales</taxon>
        <taxon>Pseudonocardiaceae</taxon>
        <taxon>Saccharothrix</taxon>
    </lineage>
</organism>
<evidence type="ECO:0000256" key="1">
    <source>
        <dbReference type="SAM" id="SignalP"/>
    </source>
</evidence>